<dbReference type="PROSITE" id="PS01358">
    <property type="entry name" value="ZF_RANBP2_1"/>
    <property type="match status" value="1"/>
</dbReference>
<gene>
    <name evidence="7" type="ORF">Vbra_11695</name>
</gene>
<dbReference type="Proteomes" id="UP000041254">
    <property type="component" value="Unassembled WGS sequence"/>
</dbReference>
<dbReference type="OrthoDB" id="1878647at2759"/>
<dbReference type="GO" id="GO:0008270">
    <property type="term" value="F:zinc ion binding"/>
    <property type="evidence" value="ECO:0007669"/>
    <property type="project" value="UniProtKB-KW"/>
</dbReference>
<feature type="compositionally biased region" description="Pro residues" evidence="5">
    <location>
        <begin position="16"/>
        <end position="27"/>
    </location>
</feature>
<accession>A0A0G4EFJ1</accession>
<dbReference type="SUPFAM" id="SSF90209">
    <property type="entry name" value="Ran binding protein zinc finger-like"/>
    <property type="match status" value="1"/>
</dbReference>
<evidence type="ECO:0000313" key="7">
    <source>
        <dbReference type="EMBL" id="CEL94761.1"/>
    </source>
</evidence>
<feature type="compositionally biased region" description="Pro residues" evidence="5">
    <location>
        <begin position="180"/>
        <end position="202"/>
    </location>
</feature>
<evidence type="ECO:0000256" key="5">
    <source>
        <dbReference type="SAM" id="MobiDB-lite"/>
    </source>
</evidence>
<evidence type="ECO:0000256" key="4">
    <source>
        <dbReference type="PROSITE-ProRule" id="PRU00322"/>
    </source>
</evidence>
<keyword evidence="2 4" id="KW-0863">Zinc-finger</keyword>
<dbReference type="VEuPathDB" id="CryptoDB:Vbra_11695"/>
<feature type="region of interest" description="Disordered" evidence="5">
    <location>
        <begin position="440"/>
        <end position="533"/>
    </location>
</feature>
<protein>
    <recommendedName>
        <fullName evidence="6">RanBP2-type domain-containing protein</fullName>
    </recommendedName>
</protein>
<name>A0A0G4EFJ1_VITBC</name>
<feature type="compositionally biased region" description="Basic and acidic residues" evidence="5">
    <location>
        <begin position="518"/>
        <end position="533"/>
    </location>
</feature>
<evidence type="ECO:0000256" key="1">
    <source>
        <dbReference type="ARBA" id="ARBA00022723"/>
    </source>
</evidence>
<dbReference type="Gene3D" id="4.10.1060.10">
    <property type="entry name" value="Zinc finger, RanBP2-type"/>
    <property type="match status" value="1"/>
</dbReference>
<evidence type="ECO:0000256" key="3">
    <source>
        <dbReference type="ARBA" id="ARBA00022833"/>
    </source>
</evidence>
<keyword evidence="8" id="KW-1185">Reference proteome</keyword>
<feature type="compositionally biased region" description="Polar residues" evidence="5">
    <location>
        <begin position="446"/>
        <end position="455"/>
    </location>
</feature>
<dbReference type="InterPro" id="IPR001876">
    <property type="entry name" value="Znf_RanBP2"/>
</dbReference>
<evidence type="ECO:0000313" key="8">
    <source>
        <dbReference type="Proteomes" id="UP000041254"/>
    </source>
</evidence>
<dbReference type="SMART" id="SM00547">
    <property type="entry name" value="ZnF_RBZ"/>
    <property type="match status" value="1"/>
</dbReference>
<feature type="region of interest" description="Disordered" evidence="5">
    <location>
        <begin position="135"/>
        <end position="213"/>
    </location>
</feature>
<keyword evidence="1" id="KW-0479">Metal-binding</keyword>
<feature type="compositionally biased region" description="Low complexity" evidence="5">
    <location>
        <begin position="464"/>
        <end position="488"/>
    </location>
</feature>
<dbReference type="AlphaFoldDB" id="A0A0G4EFJ1"/>
<dbReference type="InterPro" id="IPR036443">
    <property type="entry name" value="Znf_RanBP2_sf"/>
</dbReference>
<dbReference type="EMBL" id="CDMY01000226">
    <property type="protein sequence ID" value="CEL94761.1"/>
    <property type="molecule type" value="Genomic_DNA"/>
</dbReference>
<feature type="region of interest" description="Disordered" evidence="5">
    <location>
        <begin position="1"/>
        <end position="42"/>
    </location>
</feature>
<proteinExistence type="predicted"/>
<dbReference type="InParanoid" id="A0A0G4EFJ1"/>
<evidence type="ECO:0000256" key="2">
    <source>
        <dbReference type="ARBA" id="ARBA00022771"/>
    </source>
</evidence>
<dbReference type="PROSITE" id="PS50199">
    <property type="entry name" value="ZF_RANBP2_2"/>
    <property type="match status" value="1"/>
</dbReference>
<sequence length="533" mass="56277">MDPSSSKSAPSVPLCRSPPPPPPPSATPLPLTVTAGRSGGHPTVGYYPTYATGHSTYPGHGLVGSSLPLPGYQVGATSEAPATAAGGQDSHNPFTSPQTYGYFHPQYLQEFSTRLSQYYAAHHYPSTIAMGALSAGPTGPYSSPQELSPTRKGDGDLPRLSPSTAGPAPTPHMNSAAIYSPPPYPPLPPPCRTSPPPPPAPSPSVHASTSITPPPFPISPYNMPFYTHPGHAHAHSHTHTHSHPHTHTMPYAHPLAHQHVAAATAAALATAASMSAGMAGAGVSVVREEEGGRRQVFDVLEWLRDHMGSSIQGSVDDPLVGEIRALCCDLFGLPRVGDGTIPPVMPHPYIIAHPDEFKNASSFLKIYGDPLAAQALPSRGRERPVLVKRENGNWECGKCANINYPRRFKCNKCNEVRSEEGDMIVREYALHVYFKIIKERGPPPSSHTNNTSTPAHSTGGHGHGPLLPLRPSLSSTLTSTQLGSTWSSAGGGRDTPVGGMAATLGRSSSAGVIPPPPVKEDDREREREGGRNA</sequence>
<keyword evidence="3" id="KW-0862">Zinc</keyword>
<evidence type="ECO:0000259" key="6">
    <source>
        <dbReference type="PROSITE" id="PS50199"/>
    </source>
</evidence>
<organism evidence="7 8">
    <name type="scientific">Vitrella brassicaformis (strain CCMP3155)</name>
    <dbReference type="NCBI Taxonomy" id="1169540"/>
    <lineage>
        <taxon>Eukaryota</taxon>
        <taxon>Sar</taxon>
        <taxon>Alveolata</taxon>
        <taxon>Colpodellida</taxon>
        <taxon>Vitrellaceae</taxon>
        <taxon>Vitrella</taxon>
    </lineage>
</organism>
<feature type="domain" description="RanBP2-type" evidence="6">
    <location>
        <begin position="390"/>
        <end position="419"/>
    </location>
</feature>
<reference evidence="7 8" key="1">
    <citation type="submission" date="2014-11" db="EMBL/GenBank/DDBJ databases">
        <authorList>
            <person name="Zhu J."/>
            <person name="Qi W."/>
            <person name="Song R."/>
        </authorList>
    </citation>
    <scope>NUCLEOTIDE SEQUENCE [LARGE SCALE GENOMIC DNA]</scope>
</reference>